<accession>A0A4Q0QM11</accession>
<evidence type="ECO:0000313" key="2">
    <source>
        <dbReference type="EMBL" id="RXG95747.1"/>
    </source>
</evidence>
<sequence length="97" mass="11340">MSRQVTAITMTVLIRSGARSAADDRGRLLLRRGQDALLDNRLLQLCWTPHGDPHMEHMLQLASHCDKEIREPMQLLWHFFEAVHRLTRGPDQQQLFR</sequence>
<reference evidence="2 4" key="1">
    <citation type="submission" date="2018-11" db="EMBL/GenBank/DDBJ databases">
        <title>Bradyrhizobium sp. nov., isolated from effective nodules of peanut in China.</title>
        <authorList>
            <person name="Li Y."/>
        </authorList>
    </citation>
    <scope>NUCLEOTIDE SEQUENCE [LARGE SCALE GENOMIC DNA]</scope>
    <source>
        <strain evidence="2 4">CCBAU 51770</strain>
        <strain evidence="1 3">CCBAU 51781</strain>
    </source>
</reference>
<dbReference type="EMBL" id="RKMK01000015">
    <property type="protein sequence ID" value="RXG95747.1"/>
    <property type="molecule type" value="Genomic_DNA"/>
</dbReference>
<dbReference type="Proteomes" id="UP000290174">
    <property type="component" value="Unassembled WGS sequence"/>
</dbReference>
<name>A0A4Q0QM11_9BRAD</name>
<dbReference type="AlphaFoldDB" id="A0A4Q0QM11"/>
<protein>
    <submittedName>
        <fullName evidence="2">Uncharacterized protein</fullName>
    </submittedName>
</protein>
<comment type="caution">
    <text evidence="2">The sequence shown here is derived from an EMBL/GenBank/DDBJ whole genome shotgun (WGS) entry which is preliminary data.</text>
</comment>
<keyword evidence="3" id="KW-1185">Reference proteome</keyword>
<evidence type="ECO:0000313" key="3">
    <source>
        <dbReference type="Proteomes" id="UP000289946"/>
    </source>
</evidence>
<gene>
    <name evidence="2" type="ORF">EAS61_17955</name>
    <name evidence="1" type="ORF">EAS62_31715</name>
</gene>
<evidence type="ECO:0000313" key="4">
    <source>
        <dbReference type="Proteomes" id="UP000290174"/>
    </source>
</evidence>
<evidence type="ECO:0000313" key="1">
    <source>
        <dbReference type="EMBL" id="RXG89136.1"/>
    </source>
</evidence>
<dbReference type="EMBL" id="RDRA01000021">
    <property type="protein sequence ID" value="RXG89136.1"/>
    <property type="molecule type" value="Genomic_DNA"/>
</dbReference>
<proteinExistence type="predicted"/>
<organism evidence="2 4">
    <name type="scientific">Bradyrhizobium zhanjiangense</name>
    <dbReference type="NCBI Taxonomy" id="1325107"/>
    <lineage>
        <taxon>Bacteria</taxon>
        <taxon>Pseudomonadati</taxon>
        <taxon>Pseudomonadota</taxon>
        <taxon>Alphaproteobacteria</taxon>
        <taxon>Hyphomicrobiales</taxon>
        <taxon>Nitrobacteraceae</taxon>
        <taxon>Bradyrhizobium</taxon>
    </lineage>
</organism>
<dbReference type="Proteomes" id="UP000289946">
    <property type="component" value="Unassembled WGS sequence"/>
</dbReference>